<protein>
    <recommendedName>
        <fullName evidence="4">EF-hand domain-containing protein</fullName>
    </recommendedName>
</protein>
<comment type="caution">
    <text evidence="5">The sequence shown here is derived from an EMBL/GenBank/DDBJ whole genome shotgun (WGS) entry which is preliminary data.</text>
</comment>
<dbReference type="AlphaFoldDB" id="A0A9P9Z476"/>
<keyword evidence="6" id="KW-1185">Reference proteome</keyword>
<sequence>MERFGIGSHVLSTAVPLFRNVRTDDLPRRRAFFEEVLAEGGVRRTLADNARLDTDNTLGLLARYGRDTAGALQIWDEADPLEPRIPEARPVTEADVKTMFREVKSAPLGNSGRRRVSSLAGVQDKILLVRQGTGWAEPLDGFPSTHIVKPINTATPSLIFDEEYGSRFVRALGLASFATTVQAFDGTYALVIERFDRDGSGARIHQEDFNQALGYIGDRKYEAPGETDRLRKIAGVLRTHARAQDLHDLLRMTALSVVLHNYDMHAKNIGLLHSAEGEVSLAPMYDVIPSAHLDVDQEFALAVNGKRAARDVTLADVVEEGRAWGVRSADRIVKDVAELVIATAEREKPLAAAHGGLDFSVGAAAQRLLDETASASGGRAAAEPAPRRETGEQTDVSGEGRAQEVWPSKRPPGGWGGPVR</sequence>
<dbReference type="PROSITE" id="PS50222">
    <property type="entry name" value="EF_HAND_2"/>
    <property type="match status" value="1"/>
</dbReference>
<feature type="domain" description="EF-hand" evidence="4">
    <location>
        <begin position="191"/>
        <end position="219"/>
    </location>
</feature>
<dbReference type="InterPro" id="IPR002048">
    <property type="entry name" value="EF_hand_dom"/>
</dbReference>
<evidence type="ECO:0000256" key="1">
    <source>
        <dbReference type="ARBA" id="ARBA00022679"/>
    </source>
</evidence>
<gene>
    <name evidence="5" type="ORF">LUZ63_022732</name>
</gene>
<evidence type="ECO:0000256" key="2">
    <source>
        <dbReference type="ARBA" id="ARBA00022777"/>
    </source>
</evidence>
<evidence type="ECO:0000256" key="3">
    <source>
        <dbReference type="SAM" id="MobiDB-lite"/>
    </source>
</evidence>
<keyword evidence="2" id="KW-0418">Kinase</keyword>
<dbReference type="InterPro" id="IPR017508">
    <property type="entry name" value="HipA_N1"/>
</dbReference>
<organism evidence="5 6">
    <name type="scientific">Rhynchospora breviuscula</name>
    <dbReference type="NCBI Taxonomy" id="2022672"/>
    <lineage>
        <taxon>Eukaryota</taxon>
        <taxon>Viridiplantae</taxon>
        <taxon>Streptophyta</taxon>
        <taxon>Embryophyta</taxon>
        <taxon>Tracheophyta</taxon>
        <taxon>Spermatophyta</taxon>
        <taxon>Magnoliopsida</taxon>
        <taxon>Liliopsida</taxon>
        <taxon>Poales</taxon>
        <taxon>Cyperaceae</taxon>
        <taxon>Cyperoideae</taxon>
        <taxon>Rhynchosporeae</taxon>
        <taxon>Rhynchospora</taxon>
    </lineage>
</organism>
<dbReference type="NCBIfam" id="TIGR03071">
    <property type="entry name" value="couple_hipA"/>
    <property type="match status" value="1"/>
</dbReference>
<dbReference type="InterPro" id="IPR012893">
    <property type="entry name" value="HipA-like_C"/>
</dbReference>
<dbReference type="Pfam" id="PF07804">
    <property type="entry name" value="HipA_C"/>
    <property type="match status" value="1"/>
</dbReference>
<dbReference type="GO" id="GO:0004674">
    <property type="term" value="F:protein serine/threonine kinase activity"/>
    <property type="evidence" value="ECO:0007669"/>
    <property type="project" value="TreeGrafter"/>
</dbReference>
<dbReference type="PANTHER" id="PTHR37419">
    <property type="entry name" value="SERINE/THREONINE-PROTEIN KINASE TOXIN HIPA"/>
    <property type="match status" value="1"/>
</dbReference>
<dbReference type="EMBL" id="JAMQYH010000814">
    <property type="protein sequence ID" value="KAJ1682044.1"/>
    <property type="molecule type" value="Genomic_DNA"/>
</dbReference>
<feature type="compositionally biased region" description="Low complexity" evidence="3">
    <location>
        <begin position="373"/>
        <end position="384"/>
    </location>
</feature>
<dbReference type="Pfam" id="PF13657">
    <property type="entry name" value="Couple_hipA"/>
    <property type="match status" value="1"/>
</dbReference>
<name>A0A9P9Z476_9POAL</name>
<dbReference type="GO" id="GO:0005509">
    <property type="term" value="F:calcium ion binding"/>
    <property type="evidence" value="ECO:0007669"/>
    <property type="project" value="InterPro"/>
</dbReference>
<proteinExistence type="predicted"/>
<dbReference type="OrthoDB" id="10591952at2759"/>
<evidence type="ECO:0000313" key="6">
    <source>
        <dbReference type="Proteomes" id="UP001151287"/>
    </source>
</evidence>
<evidence type="ECO:0000259" key="4">
    <source>
        <dbReference type="PROSITE" id="PS50222"/>
    </source>
</evidence>
<dbReference type="GO" id="GO:0005829">
    <property type="term" value="C:cytosol"/>
    <property type="evidence" value="ECO:0007669"/>
    <property type="project" value="TreeGrafter"/>
</dbReference>
<reference evidence="5" key="1">
    <citation type="journal article" date="2022" name="Cell">
        <title>Repeat-based holocentromeres influence genome architecture and karyotype evolution.</title>
        <authorList>
            <person name="Hofstatter P.G."/>
            <person name="Thangavel G."/>
            <person name="Lux T."/>
            <person name="Neumann P."/>
            <person name="Vondrak T."/>
            <person name="Novak P."/>
            <person name="Zhang M."/>
            <person name="Costa L."/>
            <person name="Castellani M."/>
            <person name="Scott A."/>
            <person name="Toegelov H."/>
            <person name="Fuchs J."/>
            <person name="Mata-Sucre Y."/>
            <person name="Dias Y."/>
            <person name="Vanzela A.L.L."/>
            <person name="Huettel B."/>
            <person name="Almeida C.C.S."/>
            <person name="Simkova H."/>
            <person name="Souza G."/>
            <person name="Pedrosa-Harand A."/>
            <person name="Macas J."/>
            <person name="Mayer K.F.X."/>
            <person name="Houben A."/>
            <person name="Marques A."/>
        </authorList>
    </citation>
    <scope>NUCLEOTIDE SEQUENCE</scope>
    <source>
        <strain evidence="5">RhyBre1mFocal</strain>
    </source>
</reference>
<keyword evidence="1" id="KW-0808">Transferase</keyword>
<dbReference type="PANTHER" id="PTHR37419:SF1">
    <property type="entry name" value="SERINE_THREONINE-PROTEIN KINASE TOXIN HIPA"/>
    <property type="match status" value="1"/>
</dbReference>
<dbReference type="Proteomes" id="UP001151287">
    <property type="component" value="Unassembled WGS sequence"/>
</dbReference>
<accession>A0A9P9Z476</accession>
<feature type="region of interest" description="Disordered" evidence="3">
    <location>
        <begin position="373"/>
        <end position="420"/>
    </location>
</feature>
<dbReference type="InterPro" id="IPR052028">
    <property type="entry name" value="HipA_Ser/Thr_kinase"/>
</dbReference>
<evidence type="ECO:0000313" key="5">
    <source>
        <dbReference type="EMBL" id="KAJ1682044.1"/>
    </source>
</evidence>